<evidence type="ECO:0000313" key="2">
    <source>
        <dbReference type="Proteomes" id="UP001055101"/>
    </source>
</evidence>
<protein>
    <recommendedName>
        <fullName evidence="3">Serine protease</fullName>
    </recommendedName>
</protein>
<reference evidence="1" key="2">
    <citation type="submission" date="2021-08" db="EMBL/GenBank/DDBJ databases">
        <authorList>
            <person name="Tani A."/>
            <person name="Ola A."/>
            <person name="Ogura Y."/>
            <person name="Katsura K."/>
            <person name="Hayashi T."/>
        </authorList>
    </citation>
    <scope>NUCLEOTIDE SEQUENCE</scope>
    <source>
        <strain evidence="1">DSM 23674</strain>
    </source>
</reference>
<comment type="caution">
    <text evidence="1">The sequence shown here is derived from an EMBL/GenBank/DDBJ whole genome shotgun (WGS) entry which is preliminary data.</text>
</comment>
<evidence type="ECO:0008006" key="3">
    <source>
        <dbReference type="Google" id="ProtNLM"/>
    </source>
</evidence>
<gene>
    <name evidence="1" type="ORF">EKPJFOCH_1439</name>
</gene>
<name>A0ABQ4TMA7_9HYPH</name>
<dbReference type="Proteomes" id="UP001055101">
    <property type="component" value="Unassembled WGS sequence"/>
</dbReference>
<dbReference type="EMBL" id="BPRA01000006">
    <property type="protein sequence ID" value="GJE54953.1"/>
    <property type="molecule type" value="Genomic_DNA"/>
</dbReference>
<accession>A0ABQ4TMA7</accession>
<reference evidence="1" key="1">
    <citation type="journal article" date="2021" name="Front. Microbiol.">
        <title>Comprehensive Comparative Genomics and Phenotyping of Methylobacterium Species.</title>
        <authorList>
            <person name="Alessa O."/>
            <person name="Ogura Y."/>
            <person name="Fujitani Y."/>
            <person name="Takami H."/>
            <person name="Hayashi T."/>
            <person name="Sahin N."/>
            <person name="Tani A."/>
        </authorList>
    </citation>
    <scope>NUCLEOTIDE SEQUENCE</scope>
    <source>
        <strain evidence="1">DSM 23674</strain>
    </source>
</reference>
<sequence>MQQSVREPTIRPYPGTRPMALLVLAFGVAIGGALAGTPVRAIDPPDLAPATVPSGTLAGLADVVRKPVRMIPLPVRDEPQTAGH</sequence>
<keyword evidence="2" id="KW-1185">Reference proteome</keyword>
<evidence type="ECO:0000313" key="1">
    <source>
        <dbReference type="EMBL" id="GJE54953.1"/>
    </source>
</evidence>
<organism evidence="1 2">
    <name type="scientific">Methylobacterium thuringiense</name>
    <dbReference type="NCBI Taxonomy" id="1003091"/>
    <lineage>
        <taxon>Bacteria</taxon>
        <taxon>Pseudomonadati</taxon>
        <taxon>Pseudomonadota</taxon>
        <taxon>Alphaproteobacteria</taxon>
        <taxon>Hyphomicrobiales</taxon>
        <taxon>Methylobacteriaceae</taxon>
        <taxon>Methylobacterium</taxon>
    </lineage>
</organism>
<dbReference type="RefSeq" id="WP_238231322.1">
    <property type="nucleotide sequence ID" value="NZ_BPRA01000006.1"/>
</dbReference>
<proteinExistence type="predicted"/>